<evidence type="ECO:0000256" key="3">
    <source>
        <dbReference type="ARBA" id="ARBA00023136"/>
    </source>
</evidence>
<feature type="transmembrane region" description="Helical" evidence="5">
    <location>
        <begin position="55"/>
        <end position="79"/>
    </location>
</feature>
<dbReference type="SUPFAM" id="SSF103473">
    <property type="entry name" value="MFS general substrate transporter"/>
    <property type="match status" value="1"/>
</dbReference>
<feature type="region of interest" description="Disordered" evidence="4">
    <location>
        <begin position="129"/>
        <end position="155"/>
    </location>
</feature>
<proteinExistence type="predicted"/>
<sequence>MKRQHRNHICNSCHAWPADETVLWCGTFFLGLGIATFYGSGISYASVLTNMSGKWFFIFGLGNSIGNLSMPVLGTALVFSDNPNSYMIQIFAMAVGTFFAYIGMWYTGYKVPGSSCLPAVRKLREEDYEKNSSSSIRKSQVLPEKRTSNIVEAEF</sequence>
<organism evidence="6">
    <name type="scientific">Oikopleura dioica</name>
    <name type="common">Tunicate</name>
    <dbReference type="NCBI Taxonomy" id="34765"/>
    <lineage>
        <taxon>Eukaryota</taxon>
        <taxon>Metazoa</taxon>
        <taxon>Chordata</taxon>
        <taxon>Tunicata</taxon>
        <taxon>Appendicularia</taxon>
        <taxon>Copelata</taxon>
        <taxon>Oikopleuridae</taxon>
        <taxon>Oikopleura</taxon>
    </lineage>
</organism>
<keyword evidence="2 5" id="KW-1133">Transmembrane helix</keyword>
<evidence type="ECO:0000256" key="4">
    <source>
        <dbReference type="SAM" id="MobiDB-lite"/>
    </source>
</evidence>
<dbReference type="PANTHER" id="PTHR23121:SF9">
    <property type="entry name" value="SODIUM-DEPENDENT GLUCOSE TRANSPORTER 1"/>
    <property type="match status" value="1"/>
</dbReference>
<gene>
    <name evidence="6" type="ORF">GSOID_T00023671001</name>
</gene>
<dbReference type="InterPro" id="IPR036259">
    <property type="entry name" value="MFS_trans_sf"/>
</dbReference>
<keyword evidence="3 5" id="KW-0472">Membrane</keyword>
<dbReference type="Gene3D" id="1.20.1250.20">
    <property type="entry name" value="MFS general substrate transporter like domains"/>
    <property type="match status" value="1"/>
</dbReference>
<dbReference type="EMBL" id="FN656516">
    <property type="protein sequence ID" value="CBY41589.1"/>
    <property type="molecule type" value="Genomic_DNA"/>
</dbReference>
<name>E4Z1L1_OIKDI</name>
<evidence type="ECO:0000256" key="2">
    <source>
        <dbReference type="ARBA" id="ARBA00022989"/>
    </source>
</evidence>
<dbReference type="PANTHER" id="PTHR23121">
    <property type="entry name" value="SODIUM-DEPENDENT GLUCOSE TRANSPORTER 1"/>
    <property type="match status" value="1"/>
</dbReference>
<dbReference type="AlphaFoldDB" id="E4Z1L1"/>
<evidence type="ECO:0000256" key="1">
    <source>
        <dbReference type="ARBA" id="ARBA00022692"/>
    </source>
</evidence>
<keyword evidence="1 5" id="KW-0812">Transmembrane</keyword>
<reference evidence="6" key="1">
    <citation type="journal article" date="2010" name="Science">
        <title>Plasticity of animal genome architecture unmasked by rapid evolution of a pelagic tunicate.</title>
        <authorList>
            <person name="Denoeud F."/>
            <person name="Henriet S."/>
            <person name="Mungpakdee S."/>
            <person name="Aury J.M."/>
            <person name="Da Silva C."/>
            <person name="Brinkmann H."/>
            <person name="Mikhaleva J."/>
            <person name="Olsen L.C."/>
            <person name="Jubin C."/>
            <person name="Canestro C."/>
            <person name="Bouquet J.M."/>
            <person name="Danks G."/>
            <person name="Poulain J."/>
            <person name="Campsteijn C."/>
            <person name="Adamski M."/>
            <person name="Cross I."/>
            <person name="Yadetie F."/>
            <person name="Muffato M."/>
            <person name="Louis A."/>
            <person name="Butcher S."/>
            <person name="Tsagkogeorga G."/>
            <person name="Konrad A."/>
            <person name="Singh S."/>
            <person name="Jensen M.F."/>
            <person name="Cong E.H."/>
            <person name="Eikeseth-Otteraa H."/>
            <person name="Noel B."/>
            <person name="Anthouard V."/>
            <person name="Porcel B.M."/>
            <person name="Kachouri-Lafond R."/>
            <person name="Nishino A."/>
            <person name="Ugolini M."/>
            <person name="Chourrout P."/>
            <person name="Nishida H."/>
            <person name="Aasland R."/>
            <person name="Huzurbazar S."/>
            <person name="Westhof E."/>
            <person name="Delsuc F."/>
            <person name="Lehrach H."/>
            <person name="Reinhardt R."/>
            <person name="Weissenbach J."/>
            <person name="Roy S.W."/>
            <person name="Artiguenave F."/>
            <person name="Postlethwait J.H."/>
            <person name="Manak J.R."/>
            <person name="Thompson E.M."/>
            <person name="Jaillon O."/>
            <person name="Du Pasquier L."/>
            <person name="Boudinot P."/>
            <person name="Liberles D.A."/>
            <person name="Volff J.N."/>
            <person name="Philippe H."/>
            <person name="Lenhard B."/>
            <person name="Roest Crollius H."/>
            <person name="Wincker P."/>
            <person name="Chourrout D."/>
        </authorList>
    </citation>
    <scope>NUCLEOTIDE SEQUENCE [LARGE SCALE GENOMIC DNA]</scope>
</reference>
<evidence type="ECO:0000256" key="5">
    <source>
        <dbReference type="SAM" id="Phobius"/>
    </source>
</evidence>
<protein>
    <submittedName>
        <fullName evidence="6">Uncharacterized protein</fullName>
    </submittedName>
</protein>
<feature type="transmembrane region" description="Helical" evidence="5">
    <location>
        <begin position="86"/>
        <end position="106"/>
    </location>
</feature>
<feature type="transmembrane region" description="Helical" evidence="5">
    <location>
        <begin position="21"/>
        <end position="43"/>
    </location>
</feature>
<dbReference type="Proteomes" id="UP000011014">
    <property type="component" value="Unassembled WGS sequence"/>
</dbReference>
<accession>E4Z1L1</accession>
<evidence type="ECO:0000313" key="6">
    <source>
        <dbReference type="EMBL" id="CBY41589.1"/>
    </source>
</evidence>